<feature type="signal peptide" evidence="4">
    <location>
        <begin position="1"/>
        <end position="25"/>
    </location>
</feature>
<dbReference type="SUPFAM" id="SSF101148">
    <property type="entry name" value="Plant invertase/pectin methylesterase inhibitor"/>
    <property type="match status" value="1"/>
</dbReference>
<evidence type="ECO:0000259" key="5">
    <source>
        <dbReference type="SMART" id="SM00856"/>
    </source>
</evidence>
<sequence>MFMVSAAIVLVMFLLNHLPSTFVRADDKLIRQVCHNSEAPTTCNQCVKADKRSDNANTVGIAKIVVDCIKFQANNLQTNISALASIYKDDVAANRTITQCQKLFSHAKSDLNTATQDLKNGNYDASDKSVFNALLYQNSCKTQFENNPKIKITPHIYYGFNIFEKLSQIALRIIDRL</sequence>
<feature type="domain" description="Pectinesterase inhibitor" evidence="5">
    <location>
        <begin position="25"/>
        <end position="173"/>
    </location>
</feature>
<dbReference type="Proteomes" id="UP001202328">
    <property type="component" value="Unassembled WGS sequence"/>
</dbReference>
<accession>A0AAD4T8S7</accession>
<keyword evidence="7" id="KW-1185">Reference proteome</keyword>
<dbReference type="InterPro" id="IPR006501">
    <property type="entry name" value="Pectinesterase_inhib_dom"/>
</dbReference>
<dbReference type="EMBL" id="JAJJMB010003633">
    <property type="protein sequence ID" value="KAI3946938.1"/>
    <property type="molecule type" value="Genomic_DNA"/>
</dbReference>
<dbReference type="SMART" id="SM00856">
    <property type="entry name" value="PMEI"/>
    <property type="match status" value="1"/>
</dbReference>
<dbReference type="PANTHER" id="PTHR36710">
    <property type="entry name" value="PECTINESTERASE INHIBITOR-LIKE"/>
    <property type="match status" value="1"/>
</dbReference>
<protein>
    <recommendedName>
        <fullName evidence="5">Pectinesterase inhibitor domain-containing protein</fullName>
    </recommendedName>
</protein>
<dbReference type="NCBIfam" id="TIGR01614">
    <property type="entry name" value="PME_inhib"/>
    <property type="match status" value="1"/>
</dbReference>
<dbReference type="AlphaFoldDB" id="A0AAD4T8S7"/>
<dbReference type="FunFam" id="1.20.140.40:FF:000008">
    <property type="entry name" value="Invertase/pectin methylesterase inhibitor family protein"/>
    <property type="match status" value="1"/>
</dbReference>
<organism evidence="6 7">
    <name type="scientific">Papaver atlanticum</name>
    <dbReference type="NCBI Taxonomy" id="357466"/>
    <lineage>
        <taxon>Eukaryota</taxon>
        <taxon>Viridiplantae</taxon>
        <taxon>Streptophyta</taxon>
        <taxon>Embryophyta</taxon>
        <taxon>Tracheophyta</taxon>
        <taxon>Spermatophyta</taxon>
        <taxon>Magnoliopsida</taxon>
        <taxon>Ranunculales</taxon>
        <taxon>Papaveraceae</taxon>
        <taxon>Papaveroideae</taxon>
        <taxon>Papaver</taxon>
    </lineage>
</organism>
<proteinExistence type="inferred from homology"/>
<dbReference type="Pfam" id="PF04043">
    <property type="entry name" value="PMEI"/>
    <property type="match status" value="1"/>
</dbReference>
<keyword evidence="2" id="KW-1015">Disulfide bond</keyword>
<comment type="similarity">
    <text evidence="3">Belongs to the PMEI family.</text>
</comment>
<evidence type="ECO:0000313" key="6">
    <source>
        <dbReference type="EMBL" id="KAI3946938.1"/>
    </source>
</evidence>
<dbReference type="InterPro" id="IPR034086">
    <property type="entry name" value="PMEI_plant"/>
</dbReference>
<dbReference type="GO" id="GO:0046910">
    <property type="term" value="F:pectinesterase inhibitor activity"/>
    <property type="evidence" value="ECO:0007669"/>
    <property type="project" value="InterPro"/>
</dbReference>
<dbReference type="Gene3D" id="1.20.140.40">
    <property type="entry name" value="Invertase/pectin methylesterase inhibitor family protein"/>
    <property type="match status" value="1"/>
</dbReference>
<feature type="chain" id="PRO_5042176510" description="Pectinesterase inhibitor domain-containing protein" evidence="4">
    <location>
        <begin position="26"/>
        <end position="177"/>
    </location>
</feature>
<evidence type="ECO:0000256" key="4">
    <source>
        <dbReference type="SAM" id="SignalP"/>
    </source>
</evidence>
<dbReference type="CDD" id="cd15797">
    <property type="entry name" value="PMEI"/>
    <property type="match status" value="1"/>
</dbReference>
<keyword evidence="1 4" id="KW-0732">Signal</keyword>
<dbReference type="InterPro" id="IPR035513">
    <property type="entry name" value="Invertase/methylesterase_inhib"/>
</dbReference>
<dbReference type="PANTHER" id="PTHR36710:SF4">
    <property type="entry name" value="PLANT INVERTASE_PECTIN METHYLESTERASE INHIBITOR SUPERFAMILY PROTEIN"/>
    <property type="match status" value="1"/>
</dbReference>
<evidence type="ECO:0000313" key="7">
    <source>
        <dbReference type="Proteomes" id="UP001202328"/>
    </source>
</evidence>
<evidence type="ECO:0000256" key="1">
    <source>
        <dbReference type="ARBA" id="ARBA00022729"/>
    </source>
</evidence>
<name>A0AAD4T8S7_9MAGN</name>
<comment type="caution">
    <text evidence="6">The sequence shown here is derived from an EMBL/GenBank/DDBJ whole genome shotgun (WGS) entry which is preliminary data.</text>
</comment>
<gene>
    <name evidence="6" type="ORF">MKW98_003501</name>
</gene>
<evidence type="ECO:0000256" key="2">
    <source>
        <dbReference type="ARBA" id="ARBA00023157"/>
    </source>
</evidence>
<evidence type="ECO:0000256" key="3">
    <source>
        <dbReference type="ARBA" id="ARBA00038471"/>
    </source>
</evidence>
<reference evidence="6" key="1">
    <citation type="submission" date="2022-04" db="EMBL/GenBank/DDBJ databases">
        <title>A functionally conserved STORR gene fusion in Papaver species that diverged 16.8 million years ago.</title>
        <authorList>
            <person name="Catania T."/>
        </authorList>
    </citation>
    <scope>NUCLEOTIDE SEQUENCE</scope>
    <source>
        <strain evidence="6">S-188037</strain>
    </source>
</reference>
<dbReference type="InterPro" id="IPR052421">
    <property type="entry name" value="PCW_Enzyme_Inhibitor"/>
</dbReference>